<reference evidence="2" key="2">
    <citation type="submission" date="2019-01" db="EMBL/GenBank/DDBJ databases">
        <title>Genome sequence of Desulfonema ishimotonii strain Tokyo 01.</title>
        <authorList>
            <person name="Fukui M."/>
        </authorList>
    </citation>
    <scope>NUCLEOTIDE SEQUENCE [LARGE SCALE GENOMIC DNA]</scope>
    <source>
        <strain evidence="2">Tokyo 01</strain>
    </source>
</reference>
<sequence length="193" mass="21822">MYISKITTDYRKRGDVYELHQLLWKGFADGDNARERDFLFRAERLPRKQAVILVQSVSRPCWDGVFPPSGVAVKSYAPVFKNGQVFHFLIQVSASVAKSNGPGRQPTKKPLPWEAYTPWFRKRGKTDGFEVMAAEKVNDVFVSSRKKPKLRFAGRILTGMLRISESDAFLHAYQQGIGRGRAFGFGMLSLMGS</sequence>
<dbReference type="EMBL" id="BEXT01000001">
    <property type="protein sequence ID" value="GBC61450.1"/>
    <property type="molecule type" value="Genomic_DNA"/>
</dbReference>
<accession>A0A401FWV3</accession>
<dbReference type="OrthoDB" id="9795689at2"/>
<dbReference type="AlphaFoldDB" id="A0A401FWV3"/>
<dbReference type="SUPFAM" id="SSF117987">
    <property type="entry name" value="CRISPR-associated protein"/>
    <property type="match status" value="2"/>
</dbReference>
<comment type="caution">
    <text evidence="1">The sequence shown here is derived from an EMBL/GenBank/DDBJ whole genome shotgun (WGS) entry which is preliminary data.</text>
</comment>
<dbReference type="Gene3D" id="3.30.70.1200">
    <property type="entry name" value="Crispr-associated protein, domain 1"/>
    <property type="match status" value="1"/>
</dbReference>
<dbReference type="CDD" id="cd09727">
    <property type="entry name" value="Cas6_I-E"/>
    <property type="match status" value="1"/>
</dbReference>
<evidence type="ECO:0000313" key="1">
    <source>
        <dbReference type="EMBL" id="GBC61450.1"/>
    </source>
</evidence>
<dbReference type="Proteomes" id="UP000288096">
    <property type="component" value="Unassembled WGS sequence"/>
</dbReference>
<proteinExistence type="predicted"/>
<name>A0A401FWV3_9BACT</name>
<dbReference type="RefSeq" id="WP_124328740.1">
    <property type="nucleotide sequence ID" value="NZ_BEXT01000001.1"/>
</dbReference>
<protein>
    <submittedName>
        <fullName evidence="1">Type I-E CRISPR-associated protein Cas6/Cse3/Cas E</fullName>
    </submittedName>
</protein>
<reference evidence="2" key="1">
    <citation type="submission" date="2017-11" db="EMBL/GenBank/DDBJ databases">
        <authorList>
            <person name="Watanabe M."/>
            <person name="Kojima H."/>
        </authorList>
    </citation>
    <scope>NUCLEOTIDE SEQUENCE [LARGE SCALE GENOMIC DNA]</scope>
    <source>
        <strain evidence="2">Tokyo 01</strain>
    </source>
</reference>
<gene>
    <name evidence="1" type="ORF">DENIS_2410</name>
</gene>
<dbReference type="InterPro" id="IPR010179">
    <property type="entry name" value="CRISPR-assoc_prot_Cse3"/>
</dbReference>
<dbReference type="SMART" id="SM01101">
    <property type="entry name" value="CRISPR_assoc"/>
    <property type="match status" value="1"/>
</dbReference>
<dbReference type="Pfam" id="PF08798">
    <property type="entry name" value="CRISPR_assoc"/>
    <property type="match status" value="1"/>
</dbReference>
<dbReference type="Gene3D" id="3.30.70.1210">
    <property type="entry name" value="Crispr-associated protein, domain 2"/>
    <property type="match status" value="1"/>
</dbReference>
<keyword evidence="2" id="KW-1185">Reference proteome</keyword>
<organism evidence="1 2">
    <name type="scientific">Desulfonema ishimotonii</name>
    <dbReference type="NCBI Taxonomy" id="45657"/>
    <lineage>
        <taxon>Bacteria</taxon>
        <taxon>Pseudomonadati</taxon>
        <taxon>Thermodesulfobacteriota</taxon>
        <taxon>Desulfobacteria</taxon>
        <taxon>Desulfobacterales</taxon>
        <taxon>Desulfococcaceae</taxon>
        <taxon>Desulfonema</taxon>
    </lineage>
</organism>
<evidence type="ECO:0000313" key="2">
    <source>
        <dbReference type="Proteomes" id="UP000288096"/>
    </source>
</evidence>
<dbReference type="NCBIfam" id="TIGR01907">
    <property type="entry name" value="casE_Cse3"/>
    <property type="match status" value="1"/>
</dbReference>